<feature type="transmembrane region" description="Helical" evidence="7">
    <location>
        <begin position="69"/>
        <end position="89"/>
    </location>
</feature>
<feature type="transmembrane region" description="Helical" evidence="7">
    <location>
        <begin position="185"/>
        <end position="203"/>
    </location>
</feature>
<evidence type="ECO:0000313" key="11">
    <source>
        <dbReference type="Proteomes" id="UP000288943"/>
    </source>
</evidence>
<accession>A0A410WUF5</accession>
<feature type="domain" description="EamA" evidence="8">
    <location>
        <begin position="8"/>
        <end position="140"/>
    </location>
</feature>
<comment type="similarity">
    <text evidence="2">Belongs to the EamA transporter family.</text>
</comment>
<dbReference type="PANTHER" id="PTHR32322">
    <property type="entry name" value="INNER MEMBRANE TRANSPORTER"/>
    <property type="match status" value="1"/>
</dbReference>
<evidence type="ECO:0000313" key="12">
    <source>
        <dbReference type="Proteomes" id="UP001527202"/>
    </source>
</evidence>
<keyword evidence="12" id="KW-1185">Reference proteome</keyword>
<organism evidence="10 11">
    <name type="scientific">Paenibacillus chitinolyticus</name>
    <dbReference type="NCBI Taxonomy" id="79263"/>
    <lineage>
        <taxon>Bacteria</taxon>
        <taxon>Bacillati</taxon>
        <taxon>Bacillota</taxon>
        <taxon>Bacilli</taxon>
        <taxon>Bacillales</taxon>
        <taxon>Paenibacillaceae</taxon>
        <taxon>Paenibacillus</taxon>
    </lineage>
</organism>
<feature type="transmembrane region" description="Helical" evidence="7">
    <location>
        <begin position="101"/>
        <end position="118"/>
    </location>
</feature>
<protein>
    <submittedName>
        <fullName evidence="9">DMT family transporter</fullName>
    </submittedName>
    <submittedName>
        <fullName evidence="10">EamA/RhaT family transporter</fullName>
    </submittedName>
</protein>
<feature type="transmembrane region" description="Helical" evidence="7">
    <location>
        <begin position="254"/>
        <end position="273"/>
    </location>
</feature>
<dbReference type="RefSeq" id="WP_042230843.1">
    <property type="nucleotide sequence ID" value="NZ_CP026520.1"/>
</dbReference>
<feature type="transmembrane region" description="Helical" evidence="7">
    <location>
        <begin position="125"/>
        <end position="142"/>
    </location>
</feature>
<feature type="domain" description="EamA" evidence="8">
    <location>
        <begin position="154"/>
        <end position="295"/>
    </location>
</feature>
<name>A0A410WUF5_9BACL</name>
<reference evidence="9 12" key="2">
    <citation type="submission" date="2022-05" db="EMBL/GenBank/DDBJ databases">
        <title>Genome Sequencing of Bee-Associated Microbes.</title>
        <authorList>
            <person name="Dunlap C."/>
        </authorList>
    </citation>
    <scope>NUCLEOTIDE SEQUENCE [LARGE SCALE GENOMIC DNA]</scope>
    <source>
        <strain evidence="9 12">NRRL B-23120</strain>
    </source>
</reference>
<evidence type="ECO:0000259" key="8">
    <source>
        <dbReference type="Pfam" id="PF00892"/>
    </source>
</evidence>
<feature type="transmembrane region" description="Helical" evidence="7">
    <location>
        <begin position="279"/>
        <end position="300"/>
    </location>
</feature>
<dbReference type="InterPro" id="IPR000620">
    <property type="entry name" value="EamA_dom"/>
</dbReference>
<keyword evidence="5 7" id="KW-1133">Transmembrane helix</keyword>
<feature type="transmembrane region" description="Helical" evidence="7">
    <location>
        <begin position="154"/>
        <end position="173"/>
    </location>
</feature>
<proteinExistence type="inferred from homology"/>
<evidence type="ECO:0000256" key="3">
    <source>
        <dbReference type="ARBA" id="ARBA00022475"/>
    </source>
</evidence>
<dbReference type="InterPro" id="IPR037185">
    <property type="entry name" value="EmrE-like"/>
</dbReference>
<sequence length="314" mass="33985">MKAAPLTKAYLAAVLYALIIGFSFIFVKTALVSTGPFDLLAHRFTISLAALLVFLALGRTRLNIRKRDYLAILPMAVLYPVLFFAFQTFGLVQASASEAGIIQAAAPVFTMMLASVVLKERTGLRQNLFIALSVAGGVYIFAMKGLDFRTMNGAGLFLILLSALSSAGYSVLARKLSRNYTPLDLTFVSLLFGFIAFNGFAVIRRTVQGTLPLYFEPFGDLSFTVSVLFLGVLSSLASSFLSNYALSKMEAFKISIFSQLATIVTMAAGVIILHEKLAYFHLIGAALMIAGVVGVCLPASSRKISRQPERRLDA</sequence>
<gene>
    <name evidence="9" type="ORF">M5X16_05060</name>
    <name evidence="10" type="ORF">PC41400_10145</name>
</gene>
<dbReference type="Gene3D" id="1.10.3730.20">
    <property type="match status" value="1"/>
</dbReference>
<evidence type="ECO:0000256" key="7">
    <source>
        <dbReference type="SAM" id="Phobius"/>
    </source>
</evidence>
<evidence type="ECO:0000256" key="2">
    <source>
        <dbReference type="ARBA" id="ARBA00007362"/>
    </source>
</evidence>
<dbReference type="InterPro" id="IPR050638">
    <property type="entry name" value="AA-Vitamin_Transporters"/>
</dbReference>
<evidence type="ECO:0000313" key="9">
    <source>
        <dbReference type="EMBL" id="MCY9595146.1"/>
    </source>
</evidence>
<evidence type="ECO:0000256" key="5">
    <source>
        <dbReference type="ARBA" id="ARBA00022989"/>
    </source>
</evidence>
<comment type="subcellular location">
    <subcellularLocation>
        <location evidence="1">Cell membrane</location>
        <topology evidence="1">Multi-pass membrane protein</topology>
    </subcellularLocation>
</comment>
<keyword evidence="3" id="KW-1003">Cell membrane</keyword>
<dbReference type="Proteomes" id="UP000288943">
    <property type="component" value="Chromosome"/>
</dbReference>
<dbReference type="Pfam" id="PF00892">
    <property type="entry name" value="EamA"/>
    <property type="match status" value="2"/>
</dbReference>
<evidence type="ECO:0000256" key="6">
    <source>
        <dbReference type="ARBA" id="ARBA00023136"/>
    </source>
</evidence>
<dbReference type="Proteomes" id="UP001527202">
    <property type="component" value="Unassembled WGS sequence"/>
</dbReference>
<dbReference type="EMBL" id="JAMDMJ010000004">
    <property type="protein sequence ID" value="MCY9595146.1"/>
    <property type="molecule type" value="Genomic_DNA"/>
</dbReference>
<dbReference type="GO" id="GO:0005886">
    <property type="term" value="C:plasma membrane"/>
    <property type="evidence" value="ECO:0007669"/>
    <property type="project" value="UniProtKB-SubCell"/>
</dbReference>
<keyword evidence="4 7" id="KW-0812">Transmembrane</keyword>
<feature type="transmembrane region" description="Helical" evidence="7">
    <location>
        <begin position="9"/>
        <end position="27"/>
    </location>
</feature>
<dbReference type="GeneID" id="95375168"/>
<feature type="transmembrane region" description="Helical" evidence="7">
    <location>
        <begin position="223"/>
        <end position="242"/>
    </location>
</feature>
<dbReference type="OrthoDB" id="1682095at2"/>
<dbReference type="AlphaFoldDB" id="A0A410WUF5"/>
<keyword evidence="6 7" id="KW-0472">Membrane</keyword>
<dbReference type="PANTHER" id="PTHR32322:SF18">
    <property type="entry name" value="S-ADENOSYLMETHIONINE_S-ADENOSYLHOMOCYSTEINE TRANSPORTER"/>
    <property type="match status" value="1"/>
</dbReference>
<dbReference type="KEGG" id="pchi:PC41400_10145"/>
<evidence type="ECO:0000256" key="1">
    <source>
        <dbReference type="ARBA" id="ARBA00004651"/>
    </source>
</evidence>
<feature type="transmembrane region" description="Helical" evidence="7">
    <location>
        <begin position="39"/>
        <end position="57"/>
    </location>
</feature>
<evidence type="ECO:0000313" key="10">
    <source>
        <dbReference type="EMBL" id="QAV18008.1"/>
    </source>
</evidence>
<dbReference type="SUPFAM" id="SSF103481">
    <property type="entry name" value="Multidrug resistance efflux transporter EmrE"/>
    <property type="match status" value="2"/>
</dbReference>
<reference evidence="10 11" key="1">
    <citation type="submission" date="2018-01" db="EMBL/GenBank/DDBJ databases">
        <title>The whole genome sequencing and assembly of Paenibacillus chitinolyticus KCCM 41400 strain.</title>
        <authorList>
            <person name="Kim J.-Y."/>
            <person name="Park M.-K."/>
            <person name="Lee Y.-J."/>
            <person name="Yi H."/>
            <person name="Bahn Y.-S."/>
            <person name="Kim J.F."/>
            <person name="Lee D.-W."/>
        </authorList>
    </citation>
    <scope>NUCLEOTIDE SEQUENCE [LARGE SCALE GENOMIC DNA]</scope>
    <source>
        <strain evidence="10 11">KCCM 41400</strain>
    </source>
</reference>
<dbReference type="EMBL" id="CP026520">
    <property type="protein sequence ID" value="QAV18008.1"/>
    <property type="molecule type" value="Genomic_DNA"/>
</dbReference>
<evidence type="ECO:0000256" key="4">
    <source>
        <dbReference type="ARBA" id="ARBA00022692"/>
    </source>
</evidence>